<evidence type="ECO:0000313" key="3">
    <source>
        <dbReference type="Proteomes" id="UP000001861"/>
    </source>
</evidence>
<protein>
    <submittedName>
        <fullName evidence="2">Uncharacterized protein</fullName>
    </submittedName>
</protein>
<name>A8NRE8_COPC7</name>
<dbReference type="Proteomes" id="UP000001861">
    <property type="component" value="Unassembled WGS sequence"/>
</dbReference>
<dbReference type="VEuPathDB" id="FungiDB:CC1G_07193"/>
<dbReference type="RefSeq" id="XP_001835769.2">
    <property type="nucleotide sequence ID" value="XM_001835717.2"/>
</dbReference>
<evidence type="ECO:0000313" key="2">
    <source>
        <dbReference type="EMBL" id="EAU86114.2"/>
    </source>
</evidence>
<dbReference type="OrthoDB" id="2961863at2759"/>
<dbReference type="InterPro" id="IPR024079">
    <property type="entry name" value="MetalloPept_cat_dom_sf"/>
</dbReference>
<comment type="caution">
    <text evidence="2">The sequence shown here is derived from an EMBL/GenBank/DDBJ whole genome shotgun (WGS) entry which is preliminary data.</text>
</comment>
<dbReference type="GO" id="GO:0008237">
    <property type="term" value="F:metallopeptidase activity"/>
    <property type="evidence" value="ECO:0007669"/>
    <property type="project" value="InterPro"/>
</dbReference>
<proteinExistence type="predicted"/>
<keyword evidence="3" id="KW-1185">Reference proteome</keyword>
<dbReference type="eggNOG" id="ENOG502RITG">
    <property type="taxonomic scope" value="Eukaryota"/>
</dbReference>
<dbReference type="KEGG" id="cci:CC1G_07193"/>
<dbReference type="HOGENOM" id="CLU_681548_0_0_1"/>
<feature type="region of interest" description="Disordered" evidence="1">
    <location>
        <begin position="360"/>
        <end position="404"/>
    </location>
</feature>
<accession>A8NRE8</accession>
<dbReference type="EMBL" id="AACS02000008">
    <property type="protein sequence ID" value="EAU86114.2"/>
    <property type="molecule type" value="Genomic_DNA"/>
</dbReference>
<dbReference type="AlphaFoldDB" id="A8NRE8"/>
<organism evidence="2 3">
    <name type="scientific">Coprinopsis cinerea (strain Okayama-7 / 130 / ATCC MYA-4618 / FGSC 9003)</name>
    <name type="common">Inky cap fungus</name>
    <name type="synonym">Hormographiella aspergillata</name>
    <dbReference type="NCBI Taxonomy" id="240176"/>
    <lineage>
        <taxon>Eukaryota</taxon>
        <taxon>Fungi</taxon>
        <taxon>Dikarya</taxon>
        <taxon>Basidiomycota</taxon>
        <taxon>Agaricomycotina</taxon>
        <taxon>Agaricomycetes</taxon>
        <taxon>Agaricomycetidae</taxon>
        <taxon>Agaricales</taxon>
        <taxon>Agaricineae</taxon>
        <taxon>Psathyrellaceae</taxon>
        <taxon>Coprinopsis</taxon>
    </lineage>
</organism>
<reference evidence="2 3" key="1">
    <citation type="journal article" date="2010" name="Proc. Natl. Acad. Sci. U.S.A.">
        <title>Insights into evolution of multicellular fungi from the assembled chromosomes of the mushroom Coprinopsis cinerea (Coprinus cinereus).</title>
        <authorList>
            <person name="Stajich J.E."/>
            <person name="Wilke S.K."/>
            <person name="Ahren D."/>
            <person name="Au C.H."/>
            <person name="Birren B.W."/>
            <person name="Borodovsky M."/>
            <person name="Burns C."/>
            <person name="Canback B."/>
            <person name="Casselton L.A."/>
            <person name="Cheng C.K."/>
            <person name="Deng J."/>
            <person name="Dietrich F.S."/>
            <person name="Fargo D.C."/>
            <person name="Farman M.L."/>
            <person name="Gathman A.C."/>
            <person name="Goldberg J."/>
            <person name="Guigo R."/>
            <person name="Hoegger P.J."/>
            <person name="Hooker J.B."/>
            <person name="Huggins A."/>
            <person name="James T.Y."/>
            <person name="Kamada T."/>
            <person name="Kilaru S."/>
            <person name="Kodira C."/>
            <person name="Kues U."/>
            <person name="Kupfer D."/>
            <person name="Kwan H.S."/>
            <person name="Lomsadze A."/>
            <person name="Li W."/>
            <person name="Lilly W.W."/>
            <person name="Ma L.J."/>
            <person name="Mackey A.J."/>
            <person name="Manning G."/>
            <person name="Martin F."/>
            <person name="Muraguchi H."/>
            <person name="Natvig D.O."/>
            <person name="Palmerini H."/>
            <person name="Ramesh M.A."/>
            <person name="Rehmeyer C.J."/>
            <person name="Roe B.A."/>
            <person name="Shenoy N."/>
            <person name="Stanke M."/>
            <person name="Ter-Hovhannisyan V."/>
            <person name="Tunlid A."/>
            <person name="Velagapudi R."/>
            <person name="Vision T.J."/>
            <person name="Zeng Q."/>
            <person name="Zolan M.E."/>
            <person name="Pukkila P.J."/>
        </authorList>
    </citation>
    <scope>NUCLEOTIDE SEQUENCE [LARGE SCALE GENOMIC DNA]</scope>
    <source>
        <strain evidence="3">Okayama-7 / 130 / ATCC MYA-4618 / FGSC 9003</strain>
    </source>
</reference>
<evidence type="ECO:0000256" key="1">
    <source>
        <dbReference type="SAM" id="MobiDB-lite"/>
    </source>
</evidence>
<sequence>MHVSPCKNLTRTSTVTASHLNGPLVLRHELGHSIINVGEEYDGGFAYFGVNSFKNLSEPVFWKHWLTEPTTDSDGGPRVEHSVMPLQEYVWTMLNATTPWSTQFSSSGAYSRHLVKFSLSGIPEASFLRVELDGVDLKWKPEPAVGLDRWHYDILLSKGLSAGTHELKFVLMEESLEDVAQLCSVEVLEYGDESEFILKPGHYGLYPTSRLTADGFASDDSYSNENVTTYRPTNDDCLMRNVVVPNFCKVCLEGLWLSLLRQLSLVDLFRASCQYNPESKKWFRLLEIVLLPLAQFRTEATRVNAPQESYTIVWKKDGAVLEEFTNQTMIAIESDESVGWYSWDLEFRTEEVRVQDGALTRGGDEFGTEYPSSNLEQVSTNEEIRADNPMRFPTKTGEKRRKRE</sequence>
<gene>
    <name evidence="2" type="ORF">CC1G_07193</name>
</gene>
<dbReference type="OMA" id="ANDTHEL"/>
<dbReference type="Gene3D" id="3.40.390.10">
    <property type="entry name" value="Collagenase (Catalytic Domain)"/>
    <property type="match status" value="1"/>
</dbReference>
<feature type="compositionally biased region" description="Polar residues" evidence="1">
    <location>
        <begin position="370"/>
        <end position="381"/>
    </location>
</feature>
<dbReference type="InParanoid" id="A8NRE8"/>
<dbReference type="GeneID" id="6012305"/>